<evidence type="ECO:0008006" key="2">
    <source>
        <dbReference type="Google" id="ProtNLM"/>
    </source>
</evidence>
<accession>X1F350</accession>
<feature type="non-terminal residue" evidence="1">
    <location>
        <position position="47"/>
    </location>
</feature>
<proteinExistence type="predicted"/>
<dbReference type="AlphaFoldDB" id="X1F350"/>
<comment type="caution">
    <text evidence="1">The sequence shown here is derived from an EMBL/GenBank/DDBJ whole genome shotgun (WGS) entry which is preliminary data.</text>
</comment>
<reference evidence="1" key="1">
    <citation type="journal article" date="2014" name="Front. Microbiol.">
        <title>High frequency of phylogenetically diverse reductive dehalogenase-homologous genes in deep subseafloor sedimentary metagenomes.</title>
        <authorList>
            <person name="Kawai M."/>
            <person name="Futagami T."/>
            <person name="Toyoda A."/>
            <person name="Takaki Y."/>
            <person name="Nishi S."/>
            <person name="Hori S."/>
            <person name="Arai W."/>
            <person name="Tsubouchi T."/>
            <person name="Morono Y."/>
            <person name="Uchiyama I."/>
            <person name="Ito T."/>
            <person name="Fujiyama A."/>
            <person name="Inagaki F."/>
            <person name="Takami H."/>
        </authorList>
    </citation>
    <scope>NUCLEOTIDE SEQUENCE</scope>
    <source>
        <strain evidence="1">Expedition CK06-06</strain>
    </source>
</reference>
<evidence type="ECO:0000313" key="1">
    <source>
        <dbReference type="EMBL" id="GAH15238.1"/>
    </source>
</evidence>
<name>X1F350_9ZZZZ</name>
<organism evidence="1">
    <name type="scientific">marine sediment metagenome</name>
    <dbReference type="NCBI Taxonomy" id="412755"/>
    <lineage>
        <taxon>unclassified sequences</taxon>
        <taxon>metagenomes</taxon>
        <taxon>ecological metagenomes</taxon>
    </lineage>
</organism>
<protein>
    <recommendedName>
        <fullName evidence="2">Toprim domain-containing protein</fullName>
    </recommendedName>
</protein>
<gene>
    <name evidence="1" type="ORF">S01H4_61970</name>
</gene>
<sequence length="47" mass="5392">MLYGLDRLESFKKDGWVLLVEGESDCWTAWYHGIPALGLPGKTHWKS</sequence>
<dbReference type="EMBL" id="BART01036862">
    <property type="protein sequence ID" value="GAH15238.1"/>
    <property type="molecule type" value="Genomic_DNA"/>
</dbReference>